<dbReference type="CDD" id="cd19049">
    <property type="entry name" value="LGIC_TM_anion"/>
    <property type="match status" value="1"/>
</dbReference>
<evidence type="ECO:0000256" key="3">
    <source>
        <dbReference type="ARBA" id="ARBA00022475"/>
    </source>
</evidence>
<feature type="transmembrane region" description="Helical" evidence="10">
    <location>
        <begin position="145"/>
        <end position="164"/>
    </location>
</feature>
<dbReference type="InterPro" id="IPR036719">
    <property type="entry name" value="Neuro-gated_channel_TM_sf"/>
</dbReference>
<proteinExistence type="predicted"/>
<dbReference type="SUPFAM" id="SSF63712">
    <property type="entry name" value="Nicotinic receptor ligand binding domain-like"/>
    <property type="match status" value="1"/>
</dbReference>
<dbReference type="InterPro" id="IPR036734">
    <property type="entry name" value="Neur_chan_lig-bd_sf"/>
</dbReference>
<dbReference type="GO" id="GO:0004888">
    <property type="term" value="F:transmembrane signaling receptor activity"/>
    <property type="evidence" value="ECO:0007669"/>
    <property type="project" value="InterPro"/>
</dbReference>
<feature type="domain" description="Neurotransmitter-gated ion-channel ligand-binding" evidence="11">
    <location>
        <begin position="1"/>
        <end position="91"/>
    </location>
</feature>
<dbReference type="Gene3D" id="6.10.250.2810">
    <property type="match status" value="1"/>
</dbReference>
<evidence type="ECO:0000259" key="11">
    <source>
        <dbReference type="Pfam" id="PF02931"/>
    </source>
</evidence>
<dbReference type="Pfam" id="PF02932">
    <property type="entry name" value="Neur_chan_memb"/>
    <property type="match status" value="1"/>
</dbReference>
<dbReference type="InterPro" id="IPR006029">
    <property type="entry name" value="Neurotrans-gated_channel_TM"/>
</dbReference>
<keyword evidence="5" id="KW-0732">Signal</keyword>
<dbReference type="Proteomes" id="UP000440578">
    <property type="component" value="Unassembled WGS sequence"/>
</dbReference>
<keyword evidence="4 10" id="KW-0812">Transmembrane</keyword>
<gene>
    <name evidence="13" type="primary">Glra3_2</name>
    <name evidence="13" type="ORF">FJT64_000002</name>
</gene>
<dbReference type="SUPFAM" id="SSF90112">
    <property type="entry name" value="Neurotransmitter-gated ion-channel transmembrane pore"/>
    <property type="match status" value="1"/>
</dbReference>
<feature type="transmembrane region" description="Helical" evidence="10">
    <location>
        <begin position="257"/>
        <end position="275"/>
    </location>
</feature>
<dbReference type="InterPro" id="IPR006202">
    <property type="entry name" value="Neur_chan_lig-bd"/>
</dbReference>
<evidence type="ECO:0000259" key="12">
    <source>
        <dbReference type="Pfam" id="PF02932"/>
    </source>
</evidence>
<keyword evidence="2" id="KW-0813">Transport</keyword>
<keyword evidence="13" id="KW-0675">Receptor</keyword>
<keyword evidence="6 10" id="KW-1133">Transmembrane helix</keyword>
<evidence type="ECO:0000256" key="8">
    <source>
        <dbReference type="ARBA" id="ARBA00023136"/>
    </source>
</evidence>
<dbReference type="Pfam" id="PF02931">
    <property type="entry name" value="Neur_chan_LBD"/>
    <property type="match status" value="1"/>
</dbReference>
<feature type="transmembrane region" description="Helical" evidence="10">
    <location>
        <begin position="84"/>
        <end position="104"/>
    </location>
</feature>
<keyword evidence="8 10" id="KW-0472">Membrane</keyword>
<evidence type="ECO:0000256" key="1">
    <source>
        <dbReference type="ARBA" id="ARBA00004236"/>
    </source>
</evidence>
<reference evidence="13 14" key="1">
    <citation type="submission" date="2019-07" db="EMBL/GenBank/DDBJ databases">
        <title>Draft genome assembly of a fouling barnacle, Amphibalanus amphitrite (Darwin, 1854): The first reference genome for Thecostraca.</title>
        <authorList>
            <person name="Kim W."/>
        </authorList>
    </citation>
    <scope>NUCLEOTIDE SEQUENCE [LARGE SCALE GENOMIC DNA]</scope>
    <source>
        <strain evidence="13">SNU_AA5</strain>
        <tissue evidence="13">Soma without cirri and trophi</tissue>
    </source>
</reference>
<keyword evidence="3" id="KW-1003">Cell membrane</keyword>
<accession>A0A6A4XHY1</accession>
<feature type="domain" description="Neurotransmitter-gated ion-channel transmembrane" evidence="12">
    <location>
        <begin position="92"/>
        <end position="181"/>
    </location>
</feature>
<evidence type="ECO:0000313" key="14">
    <source>
        <dbReference type="Proteomes" id="UP000440578"/>
    </source>
</evidence>
<dbReference type="PRINTS" id="PR00253">
    <property type="entry name" value="GABAARECEPTR"/>
</dbReference>
<evidence type="ECO:0000256" key="4">
    <source>
        <dbReference type="ARBA" id="ARBA00022692"/>
    </source>
</evidence>
<evidence type="ECO:0000256" key="5">
    <source>
        <dbReference type="ARBA" id="ARBA00022729"/>
    </source>
</evidence>
<protein>
    <submittedName>
        <fullName evidence="13">Glycine receptor subunit alpha-3</fullName>
    </submittedName>
</protein>
<evidence type="ECO:0000256" key="2">
    <source>
        <dbReference type="ARBA" id="ARBA00022448"/>
    </source>
</evidence>
<dbReference type="InterPro" id="IPR006201">
    <property type="entry name" value="Neur_channel"/>
</dbReference>
<dbReference type="GO" id="GO:0005886">
    <property type="term" value="C:plasma membrane"/>
    <property type="evidence" value="ECO:0007669"/>
    <property type="project" value="UniProtKB-SubCell"/>
</dbReference>
<dbReference type="Gene3D" id="2.70.170.10">
    <property type="entry name" value="Neurotransmitter-gated ion-channel ligand-binding domain"/>
    <property type="match status" value="1"/>
</dbReference>
<comment type="subcellular location">
    <subcellularLocation>
        <location evidence="1">Cell membrane</location>
    </subcellularLocation>
</comment>
<dbReference type="AlphaFoldDB" id="A0A6A4XHY1"/>
<keyword evidence="14" id="KW-1185">Reference proteome</keyword>
<sequence>MYLRSLGSINPVEMDYTADLYLRQRWIESRFVNNSLTRPLDVSDPLLVKKIWKPEVYFPNAKSGDFQYVSVPNVLIRVHPSGEVLYILSCHVIVIWCLQVSFWLDVDAIPSRVTLGVTTLLTICSESSGNTDKMPPVSYMKALDIWMSVCTAFIFTALLEFTLVNQLSRPRRQMVCWVMHVTKGVPERQLYMPDLCEDWCIVRQQLKKKRDDMPSLTMQLVDSGSAGRGPELAVPELAGRRCYCQRRMSAAGWIDRVSRLGFPLAFCAFGAFYWTHYNK</sequence>
<dbReference type="PANTHER" id="PTHR18945">
    <property type="entry name" value="NEUROTRANSMITTER GATED ION CHANNEL"/>
    <property type="match status" value="1"/>
</dbReference>
<evidence type="ECO:0000256" key="6">
    <source>
        <dbReference type="ARBA" id="ARBA00022989"/>
    </source>
</evidence>
<evidence type="ECO:0000313" key="13">
    <source>
        <dbReference type="EMBL" id="KAF0314731.1"/>
    </source>
</evidence>
<dbReference type="GO" id="GO:0005230">
    <property type="term" value="F:extracellular ligand-gated monoatomic ion channel activity"/>
    <property type="evidence" value="ECO:0007669"/>
    <property type="project" value="InterPro"/>
</dbReference>
<keyword evidence="7" id="KW-0406">Ion transport</keyword>
<dbReference type="GO" id="GO:0005254">
    <property type="term" value="F:chloride channel activity"/>
    <property type="evidence" value="ECO:0007669"/>
    <property type="project" value="UniProtKB-ARBA"/>
</dbReference>
<organism evidence="13 14">
    <name type="scientific">Amphibalanus amphitrite</name>
    <name type="common">Striped barnacle</name>
    <name type="synonym">Balanus amphitrite</name>
    <dbReference type="NCBI Taxonomy" id="1232801"/>
    <lineage>
        <taxon>Eukaryota</taxon>
        <taxon>Metazoa</taxon>
        <taxon>Ecdysozoa</taxon>
        <taxon>Arthropoda</taxon>
        <taxon>Crustacea</taxon>
        <taxon>Multicrustacea</taxon>
        <taxon>Cirripedia</taxon>
        <taxon>Thoracica</taxon>
        <taxon>Thoracicalcarea</taxon>
        <taxon>Balanomorpha</taxon>
        <taxon>Balanoidea</taxon>
        <taxon>Balanidae</taxon>
        <taxon>Amphibalaninae</taxon>
        <taxon>Amphibalanus</taxon>
    </lineage>
</organism>
<keyword evidence="9" id="KW-0407">Ion channel</keyword>
<evidence type="ECO:0000256" key="7">
    <source>
        <dbReference type="ARBA" id="ARBA00023065"/>
    </source>
</evidence>
<comment type="caution">
    <text evidence="13">The sequence shown here is derived from an EMBL/GenBank/DDBJ whole genome shotgun (WGS) entry which is preliminary data.</text>
</comment>
<dbReference type="OrthoDB" id="442503at2759"/>
<name>A0A6A4XHY1_AMPAM</name>
<evidence type="ECO:0000256" key="10">
    <source>
        <dbReference type="SAM" id="Phobius"/>
    </source>
</evidence>
<dbReference type="GO" id="GO:0099095">
    <property type="term" value="F:ligand-gated monoatomic anion channel activity"/>
    <property type="evidence" value="ECO:0007669"/>
    <property type="project" value="UniProtKB-ARBA"/>
</dbReference>
<evidence type="ECO:0000256" key="9">
    <source>
        <dbReference type="ARBA" id="ARBA00023303"/>
    </source>
</evidence>
<dbReference type="InterPro" id="IPR006028">
    <property type="entry name" value="GABAA/Glycine_rcpt"/>
</dbReference>
<dbReference type="EMBL" id="VIIS01000001">
    <property type="protein sequence ID" value="KAF0314731.1"/>
    <property type="molecule type" value="Genomic_DNA"/>
</dbReference>